<organism evidence="14 15">
    <name type="scientific">Megasphaera elsdenii</name>
    <dbReference type="NCBI Taxonomy" id="907"/>
    <lineage>
        <taxon>Bacteria</taxon>
        <taxon>Bacillati</taxon>
        <taxon>Bacillota</taxon>
        <taxon>Negativicutes</taxon>
        <taxon>Veillonellales</taxon>
        <taxon>Veillonellaceae</taxon>
        <taxon>Megasphaera</taxon>
    </lineage>
</organism>
<dbReference type="Gene3D" id="1.10.1060.10">
    <property type="entry name" value="Alpha-helical ferredoxin"/>
    <property type="match status" value="1"/>
</dbReference>
<keyword evidence="8" id="KW-0479">Metal-binding</keyword>
<dbReference type="GO" id="GO:0051538">
    <property type="term" value="F:3 iron, 4 sulfur cluster binding"/>
    <property type="evidence" value="ECO:0007669"/>
    <property type="project" value="UniProtKB-KW"/>
</dbReference>
<dbReference type="GO" id="GO:0022904">
    <property type="term" value="P:respiratory electron transport chain"/>
    <property type="evidence" value="ECO:0007669"/>
    <property type="project" value="TreeGrafter"/>
</dbReference>
<dbReference type="PROSITE" id="PS51379">
    <property type="entry name" value="4FE4S_FER_2"/>
    <property type="match status" value="1"/>
</dbReference>
<evidence type="ECO:0000256" key="4">
    <source>
        <dbReference type="ARBA" id="ARBA00012792"/>
    </source>
</evidence>
<evidence type="ECO:0000256" key="10">
    <source>
        <dbReference type="ARBA" id="ARBA00023004"/>
    </source>
</evidence>
<evidence type="ECO:0000256" key="9">
    <source>
        <dbReference type="ARBA" id="ARBA00023002"/>
    </source>
</evidence>
<dbReference type="GO" id="GO:0051539">
    <property type="term" value="F:4 iron, 4 sulfur cluster binding"/>
    <property type="evidence" value="ECO:0007669"/>
    <property type="project" value="UniProtKB-KW"/>
</dbReference>
<dbReference type="InterPro" id="IPR050573">
    <property type="entry name" value="SDH/FRD_Iron-Sulfur"/>
</dbReference>
<dbReference type="InterPro" id="IPR004489">
    <property type="entry name" value="Succ_DH/fum_Rdtase_Fe-S"/>
</dbReference>
<dbReference type="InterPro" id="IPR012675">
    <property type="entry name" value="Beta-grasp_dom_sf"/>
</dbReference>
<dbReference type="InterPro" id="IPR009051">
    <property type="entry name" value="Helical_ferredxn"/>
</dbReference>
<dbReference type="Pfam" id="PF13085">
    <property type="entry name" value="Fer2_3"/>
    <property type="match status" value="1"/>
</dbReference>
<comment type="cofactor">
    <cofactor evidence="1">
        <name>[3Fe-4S] cluster</name>
        <dbReference type="ChEBI" id="CHEBI:21137"/>
    </cofactor>
</comment>
<evidence type="ECO:0000313" key="15">
    <source>
        <dbReference type="Proteomes" id="UP000238358"/>
    </source>
</evidence>
<gene>
    <name evidence="14" type="ORF">C6Y28_00385</name>
</gene>
<dbReference type="PANTHER" id="PTHR11921">
    <property type="entry name" value="SUCCINATE DEHYDROGENASE IRON-SULFUR PROTEIN"/>
    <property type="match status" value="1"/>
</dbReference>
<evidence type="ECO:0000256" key="11">
    <source>
        <dbReference type="ARBA" id="ARBA00023014"/>
    </source>
</evidence>
<dbReference type="Pfam" id="PF13183">
    <property type="entry name" value="Fer4_8"/>
    <property type="match status" value="1"/>
</dbReference>
<evidence type="ECO:0000256" key="2">
    <source>
        <dbReference type="ARBA" id="ARBA00001966"/>
    </source>
</evidence>
<accession>A0A269TEY0</accession>
<dbReference type="Gene3D" id="3.10.20.30">
    <property type="match status" value="1"/>
</dbReference>
<dbReference type="OrthoDB" id="9804391at2"/>
<dbReference type="EC" id="1.3.5.1" evidence="4"/>
<evidence type="ECO:0000313" key="14">
    <source>
        <dbReference type="EMBL" id="AVO26204.1"/>
    </source>
</evidence>
<dbReference type="InterPro" id="IPR017896">
    <property type="entry name" value="4Fe4S_Fe-S-bd"/>
</dbReference>
<name>A0A269TEY0_MEGEL</name>
<dbReference type="SUPFAM" id="SSF54292">
    <property type="entry name" value="2Fe-2S ferredoxin-like"/>
    <property type="match status" value="1"/>
</dbReference>
<dbReference type="GO" id="GO:0008177">
    <property type="term" value="F:succinate dehydrogenase (quinone) activity"/>
    <property type="evidence" value="ECO:0007669"/>
    <property type="project" value="UniProtKB-EC"/>
</dbReference>
<dbReference type="GO" id="GO:0051537">
    <property type="term" value="F:2 iron, 2 sulfur cluster binding"/>
    <property type="evidence" value="ECO:0007669"/>
    <property type="project" value="UniProtKB-KW"/>
</dbReference>
<comment type="cofactor">
    <cofactor evidence="13">
        <name>[2Fe-2S] cluster</name>
        <dbReference type="ChEBI" id="CHEBI:190135"/>
    </cofactor>
</comment>
<dbReference type="Proteomes" id="UP000238358">
    <property type="component" value="Chromosome"/>
</dbReference>
<comment type="similarity">
    <text evidence="3">Belongs to the succinate dehydrogenase/fumarate reductase iron-sulfur protein family.</text>
</comment>
<keyword evidence="9" id="KW-0560">Oxidoreductase</keyword>
<dbReference type="GO" id="GO:0009055">
    <property type="term" value="F:electron transfer activity"/>
    <property type="evidence" value="ECO:0007669"/>
    <property type="project" value="InterPro"/>
</dbReference>
<keyword evidence="11" id="KW-0411">Iron-sulfur</keyword>
<dbReference type="SUPFAM" id="SSF46548">
    <property type="entry name" value="alpha-helical ferredoxin"/>
    <property type="match status" value="1"/>
</dbReference>
<keyword evidence="10" id="KW-0408">Iron</keyword>
<keyword evidence="6" id="KW-0816">Tricarboxylic acid cycle</keyword>
<reference evidence="14 15" key="1">
    <citation type="journal article" date="2018" name="Genome Announc.">
        <title>Complete genomes of two Megasphaera elsdenii strains, NCIMB 702410 and ATCC 25940.</title>
        <authorList>
            <person name="Hatmaker E.A."/>
            <person name="O'Dell K."/>
            <person name="Riley L.A."/>
            <person name="Klingeman D.M."/>
            <person name="Guss A.M."/>
        </authorList>
    </citation>
    <scope>NUCLEOTIDE SEQUENCE [LARGE SCALE GENOMIC DNA]</scope>
    <source>
        <strain evidence="14 15">NCIMB702410</strain>
    </source>
</reference>
<proteinExistence type="inferred from homology"/>
<keyword evidence="7" id="KW-0001">2Fe-2S</keyword>
<dbReference type="InterPro" id="IPR017900">
    <property type="entry name" value="4Fe4S_Fe_S_CS"/>
</dbReference>
<dbReference type="InterPro" id="IPR036010">
    <property type="entry name" value="2Fe-2S_ferredoxin-like_sf"/>
</dbReference>
<dbReference type="NCBIfam" id="TIGR00384">
    <property type="entry name" value="dhsB"/>
    <property type="match status" value="1"/>
</dbReference>
<dbReference type="GO" id="GO:0006099">
    <property type="term" value="P:tricarboxylic acid cycle"/>
    <property type="evidence" value="ECO:0007669"/>
    <property type="project" value="UniProtKB-KW"/>
</dbReference>
<dbReference type="RefSeq" id="WP_027894813.1">
    <property type="nucleotide sequence ID" value="NZ_CABMON010000009.1"/>
</dbReference>
<dbReference type="PROSITE" id="PS00198">
    <property type="entry name" value="4FE4S_FER_1"/>
    <property type="match status" value="1"/>
</dbReference>
<keyword evidence="12" id="KW-0003">3Fe-4S</keyword>
<evidence type="ECO:0000256" key="5">
    <source>
        <dbReference type="ARBA" id="ARBA00022485"/>
    </source>
</evidence>
<dbReference type="InterPro" id="IPR025192">
    <property type="entry name" value="Succ_DH/fum_Rdtase_N"/>
</dbReference>
<sequence>MTYIFHIRRQERPRSRAYWQDFSYDGQPGDSVAQALMAINEDSPLQDRNGQDTAPIRWQRSCLVRKCGACAMVINGVPSLACSTFLSALSGPVVTLEPLSLFPVVTDLVVDRSFLYDRLKDWQIWLDQPAAASPWTWKNRYESARCLLCGCCLEVCPNASPQSLFAGAAAAVQAYRILSQETGDSPHGRQLRQAYRHQYFEHCGQSMACQEVCPARLAVTDLLACANSLALWKHSKW</sequence>
<evidence type="ECO:0000256" key="7">
    <source>
        <dbReference type="ARBA" id="ARBA00022714"/>
    </source>
</evidence>
<dbReference type="GO" id="GO:0046872">
    <property type="term" value="F:metal ion binding"/>
    <property type="evidence" value="ECO:0007669"/>
    <property type="project" value="UniProtKB-KW"/>
</dbReference>
<evidence type="ECO:0000256" key="12">
    <source>
        <dbReference type="ARBA" id="ARBA00023291"/>
    </source>
</evidence>
<comment type="cofactor">
    <cofactor evidence="2">
        <name>[4Fe-4S] cluster</name>
        <dbReference type="ChEBI" id="CHEBI:49883"/>
    </cofactor>
</comment>
<protein>
    <recommendedName>
        <fullName evidence="4">succinate dehydrogenase</fullName>
        <ecNumber evidence="4">1.3.5.1</ecNumber>
    </recommendedName>
</protein>
<dbReference type="AlphaFoldDB" id="A0A269TEY0"/>
<dbReference type="EMBL" id="CP027569">
    <property type="protein sequence ID" value="AVO26204.1"/>
    <property type="molecule type" value="Genomic_DNA"/>
</dbReference>
<evidence type="ECO:0000256" key="8">
    <source>
        <dbReference type="ARBA" id="ARBA00022723"/>
    </source>
</evidence>
<evidence type="ECO:0000256" key="13">
    <source>
        <dbReference type="ARBA" id="ARBA00034078"/>
    </source>
</evidence>
<evidence type="ECO:0000256" key="1">
    <source>
        <dbReference type="ARBA" id="ARBA00001927"/>
    </source>
</evidence>
<evidence type="ECO:0000256" key="6">
    <source>
        <dbReference type="ARBA" id="ARBA00022532"/>
    </source>
</evidence>
<dbReference type="PANTHER" id="PTHR11921:SF29">
    <property type="entry name" value="SUCCINATE DEHYDROGENASE [UBIQUINONE] IRON-SULFUR SUBUNIT, MITOCHONDRIAL"/>
    <property type="match status" value="1"/>
</dbReference>
<evidence type="ECO:0000256" key="3">
    <source>
        <dbReference type="ARBA" id="ARBA00009433"/>
    </source>
</evidence>
<keyword evidence="5" id="KW-0004">4Fe-4S</keyword>